<dbReference type="PANTHER" id="PTHR39624">
    <property type="entry name" value="PROTEIN INVOLVED IN RIMO-MEDIATED BETA-METHYLTHIOLATION OF RIBOSOMAL PROTEIN S12 YCAO"/>
    <property type="match status" value="1"/>
</dbReference>
<dbReference type="InterPro" id="IPR036102">
    <property type="entry name" value="OsmC/Ohrsf"/>
</dbReference>
<dbReference type="PANTHER" id="PTHR39624:SF2">
    <property type="entry name" value="OSMC-LIKE PROTEIN"/>
    <property type="match status" value="1"/>
</dbReference>
<dbReference type="Proteomes" id="UP000515804">
    <property type="component" value="Chromosome"/>
</dbReference>
<dbReference type="Gene3D" id="3.30.300.20">
    <property type="match status" value="1"/>
</dbReference>
<evidence type="ECO:0000313" key="2">
    <source>
        <dbReference type="EMBL" id="QNN69478.1"/>
    </source>
</evidence>
<keyword evidence="3" id="KW-1185">Reference proteome</keyword>
<gene>
    <name evidence="2" type="ORF">H9L16_12455</name>
</gene>
<dbReference type="Pfam" id="PF02566">
    <property type="entry name" value="OsmC"/>
    <property type="match status" value="1"/>
</dbReference>
<organism evidence="2 3">
    <name type="scientific">Thermomonas carbonis</name>
    <dbReference type="NCBI Taxonomy" id="1463158"/>
    <lineage>
        <taxon>Bacteria</taxon>
        <taxon>Pseudomonadati</taxon>
        <taxon>Pseudomonadota</taxon>
        <taxon>Gammaproteobacteria</taxon>
        <taxon>Lysobacterales</taxon>
        <taxon>Lysobacteraceae</taxon>
        <taxon>Thermomonas</taxon>
    </lineage>
</organism>
<proteinExistence type="predicted"/>
<dbReference type="InterPro" id="IPR015946">
    <property type="entry name" value="KH_dom-like_a/b"/>
</dbReference>
<dbReference type="InterPro" id="IPR003718">
    <property type="entry name" value="OsmC/Ohr_fam"/>
</dbReference>
<dbReference type="AlphaFoldDB" id="A0A7G9SNQ3"/>
<feature type="region of interest" description="Disordered" evidence="1">
    <location>
        <begin position="22"/>
        <end position="42"/>
    </location>
</feature>
<name>A0A7G9SNQ3_9GAMM</name>
<dbReference type="KEGG" id="tcn:H9L16_12455"/>
<reference evidence="2 3" key="1">
    <citation type="submission" date="2020-08" db="EMBL/GenBank/DDBJ databases">
        <title>Genome sequence of Thermomonas carbonis KCTC 42013T.</title>
        <authorList>
            <person name="Hyun D.-W."/>
            <person name="Bae J.-W."/>
        </authorList>
    </citation>
    <scope>NUCLEOTIDE SEQUENCE [LARGE SCALE GENOMIC DNA]</scope>
    <source>
        <strain evidence="2 3">KCTC 42013</strain>
    </source>
</reference>
<dbReference type="SUPFAM" id="SSF82784">
    <property type="entry name" value="OsmC-like"/>
    <property type="match status" value="1"/>
</dbReference>
<accession>A0A7G9SNQ3</accession>
<sequence>MAVSTVRASIGATPYTVELNDNHGHHWLGDEPEDLGGANAGPAPEQQLLASLGSCTAVTLMMYAQRKQWLLTQVHVELAFNPDGKPASGSDIHRSIQLVGQLDGEQRARLLQIADACPIHKVLTGEIRIATVSAHDDPGASA</sequence>
<evidence type="ECO:0000313" key="3">
    <source>
        <dbReference type="Proteomes" id="UP000515804"/>
    </source>
</evidence>
<dbReference type="EMBL" id="CP060719">
    <property type="protein sequence ID" value="QNN69478.1"/>
    <property type="molecule type" value="Genomic_DNA"/>
</dbReference>
<dbReference type="RefSeq" id="WP_187551996.1">
    <property type="nucleotide sequence ID" value="NZ_BMZL01000001.1"/>
</dbReference>
<protein>
    <submittedName>
        <fullName evidence="2">OsmC family protein</fullName>
    </submittedName>
</protein>
<evidence type="ECO:0000256" key="1">
    <source>
        <dbReference type="SAM" id="MobiDB-lite"/>
    </source>
</evidence>